<evidence type="ECO:0000256" key="1">
    <source>
        <dbReference type="ARBA" id="ARBA00023015"/>
    </source>
</evidence>
<dbReference type="SMART" id="SM00895">
    <property type="entry name" value="FCD"/>
    <property type="match status" value="1"/>
</dbReference>
<keyword evidence="1" id="KW-0805">Transcription regulation</keyword>
<dbReference type="PANTHER" id="PTHR43537">
    <property type="entry name" value="TRANSCRIPTIONAL REGULATOR, GNTR FAMILY"/>
    <property type="match status" value="1"/>
</dbReference>
<dbReference type="PANTHER" id="PTHR43537:SF24">
    <property type="entry name" value="GLUCONATE OPERON TRANSCRIPTIONAL REPRESSOR"/>
    <property type="match status" value="1"/>
</dbReference>
<dbReference type="SMART" id="SM00345">
    <property type="entry name" value="HTH_GNTR"/>
    <property type="match status" value="1"/>
</dbReference>
<gene>
    <name evidence="5" type="ORF">HNQ44_002745</name>
</gene>
<name>A0A7W8CWH2_9BACL</name>
<dbReference type="Pfam" id="PF00392">
    <property type="entry name" value="GntR"/>
    <property type="match status" value="1"/>
</dbReference>
<dbReference type="GO" id="GO:0003677">
    <property type="term" value="F:DNA binding"/>
    <property type="evidence" value="ECO:0007669"/>
    <property type="project" value="UniProtKB-KW"/>
</dbReference>
<dbReference type="AlphaFoldDB" id="A0A7W8CWH2"/>
<dbReference type="InterPro" id="IPR036388">
    <property type="entry name" value="WH-like_DNA-bd_sf"/>
</dbReference>
<keyword evidence="2 5" id="KW-0238">DNA-binding</keyword>
<dbReference type="SUPFAM" id="SSF46785">
    <property type="entry name" value="Winged helix' DNA-binding domain"/>
    <property type="match status" value="1"/>
</dbReference>
<dbReference type="Gene3D" id="1.10.10.10">
    <property type="entry name" value="Winged helix-like DNA-binding domain superfamily/Winged helix DNA-binding domain"/>
    <property type="match status" value="1"/>
</dbReference>
<dbReference type="InterPro" id="IPR000524">
    <property type="entry name" value="Tscrpt_reg_HTH_GntR"/>
</dbReference>
<dbReference type="InterPro" id="IPR008920">
    <property type="entry name" value="TF_FadR/GntR_C"/>
</dbReference>
<dbReference type="Gene3D" id="1.20.120.530">
    <property type="entry name" value="GntR ligand-binding domain-like"/>
    <property type="match status" value="1"/>
</dbReference>
<evidence type="ECO:0000313" key="6">
    <source>
        <dbReference type="Proteomes" id="UP000525923"/>
    </source>
</evidence>
<proteinExistence type="predicted"/>
<evidence type="ECO:0000256" key="2">
    <source>
        <dbReference type="ARBA" id="ARBA00023125"/>
    </source>
</evidence>
<comment type="caution">
    <text evidence="5">The sequence shown here is derived from an EMBL/GenBank/DDBJ whole genome shotgun (WGS) entry which is preliminary data.</text>
</comment>
<dbReference type="EMBL" id="JACHHE010000008">
    <property type="protein sequence ID" value="MBB5181280.1"/>
    <property type="molecule type" value="Genomic_DNA"/>
</dbReference>
<dbReference type="PROSITE" id="PS50949">
    <property type="entry name" value="HTH_GNTR"/>
    <property type="match status" value="1"/>
</dbReference>
<accession>A0A7W8CWH2</accession>
<organism evidence="5 6">
    <name type="scientific">Planococcus koreensis</name>
    <dbReference type="NCBI Taxonomy" id="112331"/>
    <lineage>
        <taxon>Bacteria</taxon>
        <taxon>Bacillati</taxon>
        <taxon>Bacillota</taxon>
        <taxon>Bacilli</taxon>
        <taxon>Bacillales</taxon>
        <taxon>Caryophanaceae</taxon>
        <taxon>Planococcus</taxon>
    </lineage>
</organism>
<dbReference type="CDD" id="cd07377">
    <property type="entry name" value="WHTH_GntR"/>
    <property type="match status" value="1"/>
</dbReference>
<keyword evidence="3" id="KW-0804">Transcription</keyword>
<reference evidence="5 6" key="1">
    <citation type="submission" date="2020-08" db="EMBL/GenBank/DDBJ databases">
        <title>Genomic Encyclopedia of Type Strains, Phase IV (KMG-IV): sequencing the most valuable type-strain genomes for metagenomic binning, comparative biology and taxonomic classification.</title>
        <authorList>
            <person name="Goeker M."/>
        </authorList>
    </citation>
    <scope>NUCLEOTIDE SEQUENCE [LARGE SCALE GENOMIC DNA]</scope>
    <source>
        <strain evidence="5 6">DSM 15895</strain>
    </source>
</reference>
<feature type="domain" description="HTH gntR-type" evidence="4">
    <location>
        <begin position="13"/>
        <end position="80"/>
    </location>
</feature>
<evidence type="ECO:0000259" key="4">
    <source>
        <dbReference type="PROSITE" id="PS50949"/>
    </source>
</evidence>
<dbReference type="RefSeq" id="WP_135503482.1">
    <property type="nucleotide sequence ID" value="NZ_JACHHE010000008.1"/>
</dbReference>
<dbReference type="InterPro" id="IPR011711">
    <property type="entry name" value="GntR_C"/>
</dbReference>
<dbReference type="InterPro" id="IPR036390">
    <property type="entry name" value="WH_DNA-bd_sf"/>
</dbReference>
<dbReference type="GO" id="GO:0003700">
    <property type="term" value="F:DNA-binding transcription factor activity"/>
    <property type="evidence" value="ECO:0007669"/>
    <property type="project" value="InterPro"/>
</dbReference>
<protein>
    <submittedName>
        <fullName evidence="5">DNA-binding GntR family transcriptional regulator</fullName>
    </submittedName>
</protein>
<dbReference type="Proteomes" id="UP000525923">
    <property type="component" value="Unassembled WGS sequence"/>
</dbReference>
<dbReference type="Pfam" id="PF07729">
    <property type="entry name" value="FCD"/>
    <property type="match status" value="1"/>
</dbReference>
<evidence type="ECO:0000256" key="3">
    <source>
        <dbReference type="ARBA" id="ARBA00023163"/>
    </source>
</evidence>
<dbReference type="OrthoDB" id="9781630at2"/>
<sequence length="216" mass="24471">MPIPVNHAKPVRMTAKENAYNQLQQWIIDGTLQPDEKLVDTELAQALNLSRTPIREALQLLEVQGFVEMFPGKATRVTRVEKEDLKTLLPPLSALQALAAELAIPRLDSELIDLLTETNQRFADAIKARDNFSALKIDQEFHQHIVNAAGNPYVDTILGRLQAHVRRQFFHHSLILTQQSVEEHSEIIAALKEQDAEKVCLLMKANWNRTVDELSL</sequence>
<keyword evidence="6" id="KW-1185">Reference proteome</keyword>
<evidence type="ECO:0000313" key="5">
    <source>
        <dbReference type="EMBL" id="MBB5181280.1"/>
    </source>
</evidence>
<dbReference type="SUPFAM" id="SSF48008">
    <property type="entry name" value="GntR ligand-binding domain-like"/>
    <property type="match status" value="1"/>
</dbReference>